<evidence type="ECO:0000313" key="9">
    <source>
        <dbReference type="Proteomes" id="UP000827721"/>
    </source>
</evidence>
<name>A0ABQ8I8S8_9ROSI</name>
<dbReference type="Proteomes" id="UP000827721">
    <property type="component" value="Unassembled WGS sequence"/>
</dbReference>
<dbReference type="EMBL" id="JAFEMO010000003">
    <property type="protein sequence ID" value="KAH7573043.1"/>
    <property type="molecule type" value="Genomic_DNA"/>
</dbReference>
<evidence type="ECO:0000256" key="6">
    <source>
        <dbReference type="SAM" id="Phobius"/>
    </source>
</evidence>
<evidence type="ECO:0000256" key="4">
    <source>
        <dbReference type="ARBA" id="ARBA00023136"/>
    </source>
</evidence>
<dbReference type="InterPro" id="IPR007656">
    <property type="entry name" value="GTD-bd"/>
</dbReference>
<evidence type="ECO:0000256" key="5">
    <source>
        <dbReference type="SAM" id="Coils"/>
    </source>
</evidence>
<feature type="transmembrane region" description="Helical" evidence="6">
    <location>
        <begin position="14"/>
        <end position="35"/>
    </location>
</feature>
<proteinExistence type="predicted"/>
<evidence type="ECO:0000313" key="8">
    <source>
        <dbReference type="EMBL" id="KAH7573043.1"/>
    </source>
</evidence>
<dbReference type="PROSITE" id="PS51775">
    <property type="entry name" value="GTD_BINDING"/>
    <property type="match status" value="1"/>
</dbReference>
<feature type="coiled-coil region" evidence="5">
    <location>
        <begin position="295"/>
        <end position="361"/>
    </location>
</feature>
<comment type="caution">
    <text evidence="8">The sequence shown here is derived from an EMBL/GenBank/DDBJ whole genome shotgun (WGS) entry which is preliminary data.</text>
</comment>
<dbReference type="PANTHER" id="PTHR31422:SF3">
    <property type="entry name" value="GTD-BINDING DOMAIN-CONTAINING PROTEIN"/>
    <property type="match status" value="1"/>
</dbReference>
<keyword evidence="3 6" id="KW-1133">Transmembrane helix</keyword>
<evidence type="ECO:0000256" key="1">
    <source>
        <dbReference type="ARBA" id="ARBA00004370"/>
    </source>
</evidence>
<evidence type="ECO:0000256" key="2">
    <source>
        <dbReference type="ARBA" id="ARBA00022692"/>
    </source>
</evidence>
<evidence type="ECO:0000259" key="7">
    <source>
        <dbReference type="PROSITE" id="PS51775"/>
    </source>
</evidence>
<feature type="domain" description="GTD-binding" evidence="7">
    <location>
        <begin position="261"/>
        <end position="359"/>
    </location>
</feature>
<dbReference type="Pfam" id="PF04576">
    <property type="entry name" value="Zein-binding"/>
    <property type="match status" value="1"/>
</dbReference>
<sequence length="817" mass="90928">MSCQAIDSWTFSELVGAFLDLAIAYFLLCGSMLAYSASKFLGFFGLCLPCPCNGRFGNPSKNNRNNCLQGFLVDCPTKKISNVQFLVKRKLPFNVILADHLDLVKESNFENGLVGSEGEASCGSLSKEGRFNIKGKGATSKRLRHGIRRRRKVAVSNDQPPSVSPFDPSILDAQAVWGSPGSVSEVGNEIMEGSSISVHLGGGGLESLHDGKGACKENGGVPSEWNESLNDCKAIDNDVSPVEEIQSDLHGKLGVNGSDKNMIRVLEQALEKEHAARLALYLELEKERSAAATAADEAMAMILRLQEEKASIEMEARQFQRMVEEKSAYDAEEMNILKEILVRREREKHFLEKEVEAFRQMVFGIEQLDADMLTAPTQGPRALSSLYSNEDPVMMLQQVGKYIGKKEKVKGANEYHENDVTFMELQNYTLPLGKELPIPELDEDADSSQLDRIHRDPTFDKDHQHLSRNSDEISAQWNGMVPVDKNAIDQQREVEILAEHSQFSDSITQVLVPEKTIISTGEEQEQSDDTIAWQGLASKTTEISDKTKIIVPYSDGNVEEYGIDMLSSVLNGDNVVHDVHVIGDKLNMCDEASGNKNENLSKNFALNIPRTCDSSTISRSETEKGMTRSTSDIFNRLPLTGCSRGKSLLSDLRRNSMSAFDYERLKIDSEVGWLRERLKVVQAGREKLNVSVGHKEDQKIELQLLEDIARQLQEIRQLAEPGKAARRVSLPPLSKCQFLMYHCSVINLISSLVKLKPGCFCVIYFGAEGEKDLFGCYGYVEEKTLAECFFRRAKKYMNSILGLLVLKSVAQAALYIS</sequence>
<reference evidence="8 9" key="1">
    <citation type="submission" date="2021-02" db="EMBL/GenBank/DDBJ databases">
        <title>Plant Genome Project.</title>
        <authorList>
            <person name="Zhang R.-G."/>
        </authorList>
    </citation>
    <scope>NUCLEOTIDE SEQUENCE [LARGE SCALE GENOMIC DNA]</scope>
    <source>
        <tissue evidence="8">Leaves</tissue>
    </source>
</reference>
<keyword evidence="2 6" id="KW-0812">Transmembrane</keyword>
<dbReference type="PANTHER" id="PTHR31422">
    <property type="entry name" value="BNAANNG28530D PROTEIN"/>
    <property type="match status" value="1"/>
</dbReference>
<organism evidence="8 9">
    <name type="scientific">Xanthoceras sorbifolium</name>
    <dbReference type="NCBI Taxonomy" id="99658"/>
    <lineage>
        <taxon>Eukaryota</taxon>
        <taxon>Viridiplantae</taxon>
        <taxon>Streptophyta</taxon>
        <taxon>Embryophyta</taxon>
        <taxon>Tracheophyta</taxon>
        <taxon>Spermatophyta</taxon>
        <taxon>Magnoliopsida</taxon>
        <taxon>eudicotyledons</taxon>
        <taxon>Gunneridae</taxon>
        <taxon>Pentapetalae</taxon>
        <taxon>rosids</taxon>
        <taxon>malvids</taxon>
        <taxon>Sapindales</taxon>
        <taxon>Sapindaceae</taxon>
        <taxon>Xanthoceroideae</taxon>
        <taxon>Xanthoceras</taxon>
    </lineage>
</organism>
<keyword evidence="9" id="KW-1185">Reference proteome</keyword>
<evidence type="ECO:0000256" key="3">
    <source>
        <dbReference type="ARBA" id="ARBA00022989"/>
    </source>
</evidence>
<gene>
    <name evidence="8" type="ORF">JRO89_XS03G0057100</name>
</gene>
<protein>
    <recommendedName>
        <fullName evidence="7">GTD-binding domain-containing protein</fullName>
    </recommendedName>
</protein>
<comment type="subcellular location">
    <subcellularLocation>
        <location evidence="1">Membrane</location>
    </subcellularLocation>
</comment>
<keyword evidence="5" id="KW-0175">Coiled coil</keyword>
<accession>A0ABQ8I8S8</accession>
<keyword evidence="4 6" id="KW-0472">Membrane</keyword>